<name>A0A0K9Q5V5_ZOSMR</name>
<dbReference type="OrthoDB" id="421276at2759"/>
<keyword evidence="3" id="KW-1185">Reference proteome</keyword>
<evidence type="ECO:0000313" key="3">
    <source>
        <dbReference type="Proteomes" id="UP000036987"/>
    </source>
</evidence>
<evidence type="ECO:0000313" key="2">
    <source>
        <dbReference type="EMBL" id="KMZ76007.1"/>
    </source>
</evidence>
<keyword evidence="2" id="KW-0540">Nuclease</keyword>
<reference evidence="3" key="1">
    <citation type="journal article" date="2016" name="Nature">
        <title>The genome of the seagrass Zostera marina reveals angiosperm adaptation to the sea.</title>
        <authorList>
            <person name="Olsen J.L."/>
            <person name="Rouze P."/>
            <person name="Verhelst B."/>
            <person name="Lin Y.-C."/>
            <person name="Bayer T."/>
            <person name="Collen J."/>
            <person name="Dattolo E."/>
            <person name="De Paoli E."/>
            <person name="Dittami S."/>
            <person name="Maumus F."/>
            <person name="Michel G."/>
            <person name="Kersting A."/>
            <person name="Lauritano C."/>
            <person name="Lohaus R."/>
            <person name="Toepel M."/>
            <person name="Tonon T."/>
            <person name="Vanneste K."/>
            <person name="Amirebrahimi M."/>
            <person name="Brakel J."/>
            <person name="Bostroem C."/>
            <person name="Chovatia M."/>
            <person name="Grimwood J."/>
            <person name="Jenkins J.W."/>
            <person name="Jueterbock A."/>
            <person name="Mraz A."/>
            <person name="Stam W.T."/>
            <person name="Tice H."/>
            <person name="Bornberg-Bauer E."/>
            <person name="Green P.J."/>
            <person name="Pearson G.A."/>
            <person name="Procaccini G."/>
            <person name="Duarte C.M."/>
            <person name="Schmutz J."/>
            <person name="Reusch T.B.H."/>
            <person name="Van de Peer Y."/>
        </authorList>
    </citation>
    <scope>NUCLEOTIDE SEQUENCE [LARGE SCALE GENOMIC DNA]</scope>
    <source>
        <strain evidence="3">cv. Finnish</strain>
    </source>
</reference>
<dbReference type="InterPro" id="IPR019080">
    <property type="entry name" value="YqaJ_viral_recombinase"/>
</dbReference>
<dbReference type="SUPFAM" id="SSF52980">
    <property type="entry name" value="Restriction endonuclease-like"/>
    <property type="match status" value="1"/>
</dbReference>
<protein>
    <submittedName>
        <fullName evidence="2">Exonuclease, phage-type</fullName>
    </submittedName>
</protein>
<comment type="caution">
    <text evidence="2">The sequence shown here is derived from an EMBL/GenBank/DDBJ whole genome shotgun (WGS) entry which is preliminary data.</text>
</comment>
<dbReference type="STRING" id="29655.A0A0K9Q5V5"/>
<keyword evidence="2" id="KW-0269">Exonuclease</keyword>
<dbReference type="AlphaFoldDB" id="A0A0K9Q5V5"/>
<sequence>MTIPILLPSYRLFKLSNSSRIVTAAAKHSSSEVPQRSDEWFNLRKEKLITSSFSTAMGFWDSSRRSELWRDKVFSTNSSLFTPFAEAAMNWGSTHETTAIANYEAITGRTVRSFGFAVHRAHELNWLGGSPDGVLDPNRGILEVKCPYNKGKPELGLPWETVPYYYIPQVQGLMEIMDRNWAELYCWTPNGSTLFRVERDRKYFLEMYKILNEFWQEYVLPAKKVVKNGGGGGDGLEVDLNDFMPRSNHPLTPSLVAMSKKLAGEARLLCRDIGGVVMFYNRRYRSDNSSILK</sequence>
<dbReference type="CDD" id="cd22343">
    <property type="entry name" value="PDDEXK_lambda_exonuclease-like"/>
    <property type="match status" value="1"/>
</dbReference>
<dbReference type="GO" id="GO:0004527">
    <property type="term" value="F:exonuclease activity"/>
    <property type="evidence" value="ECO:0007669"/>
    <property type="project" value="UniProtKB-KW"/>
</dbReference>
<organism evidence="2 3">
    <name type="scientific">Zostera marina</name>
    <name type="common">Eelgrass</name>
    <dbReference type="NCBI Taxonomy" id="29655"/>
    <lineage>
        <taxon>Eukaryota</taxon>
        <taxon>Viridiplantae</taxon>
        <taxon>Streptophyta</taxon>
        <taxon>Embryophyta</taxon>
        <taxon>Tracheophyta</taxon>
        <taxon>Spermatophyta</taxon>
        <taxon>Magnoliopsida</taxon>
        <taxon>Liliopsida</taxon>
        <taxon>Zosteraceae</taxon>
        <taxon>Zostera</taxon>
    </lineage>
</organism>
<dbReference type="NCBIfam" id="TIGR03033">
    <property type="entry name" value="phage_rel_nuc"/>
    <property type="match status" value="1"/>
</dbReference>
<dbReference type="InterPro" id="IPR011604">
    <property type="entry name" value="PDDEXK-like_dom_sf"/>
</dbReference>
<gene>
    <name evidence="2" type="ORF">ZOSMA_107G00030</name>
</gene>
<dbReference type="EMBL" id="LFYR01000090">
    <property type="protein sequence ID" value="KMZ76007.1"/>
    <property type="molecule type" value="Genomic_DNA"/>
</dbReference>
<dbReference type="InterPro" id="IPR011335">
    <property type="entry name" value="Restrct_endonuc-II-like"/>
</dbReference>
<proteinExistence type="predicted"/>
<dbReference type="GO" id="GO:0006281">
    <property type="term" value="P:DNA repair"/>
    <property type="evidence" value="ECO:0007669"/>
    <property type="project" value="UniProtKB-ARBA"/>
</dbReference>
<dbReference type="InterPro" id="IPR017482">
    <property type="entry name" value="Lambda-type_endonuclease"/>
</dbReference>
<dbReference type="Gene3D" id="3.90.320.10">
    <property type="match status" value="1"/>
</dbReference>
<dbReference type="OMA" id="ESKMLCR"/>
<keyword evidence="2" id="KW-0378">Hydrolase</keyword>
<accession>A0A0K9Q5V5</accession>
<dbReference type="PANTHER" id="PTHR46609">
    <property type="entry name" value="EXONUCLEASE, PHAGE-TYPE/RECB, C-TERMINAL DOMAIN-CONTAINING PROTEIN"/>
    <property type="match status" value="1"/>
</dbReference>
<dbReference type="Proteomes" id="UP000036987">
    <property type="component" value="Unassembled WGS sequence"/>
</dbReference>
<dbReference type="Pfam" id="PF09588">
    <property type="entry name" value="YqaJ"/>
    <property type="match status" value="1"/>
</dbReference>
<dbReference type="InterPro" id="IPR051703">
    <property type="entry name" value="NF-kappa-B_Signaling_Reg"/>
</dbReference>
<evidence type="ECO:0000259" key="1">
    <source>
        <dbReference type="Pfam" id="PF09588"/>
    </source>
</evidence>
<dbReference type="PANTHER" id="PTHR46609:SF6">
    <property type="entry name" value="EXONUCLEASE, PHAGE-TYPE_RECB, C-TERMINAL DOMAIN-CONTAINING PROTEIN-RELATED"/>
    <property type="match status" value="1"/>
</dbReference>
<feature type="domain" description="YqaJ viral recombinase" evidence="1">
    <location>
        <begin position="39"/>
        <end position="176"/>
    </location>
</feature>